<dbReference type="Proteomes" id="UP001055072">
    <property type="component" value="Unassembled WGS sequence"/>
</dbReference>
<name>A0ACB8U1T2_9APHY</name>
<evidence type="ECO:0000313" key="1">
    <source>
        <dbReference type="EMBL" id="KAI0087955.1"/>
    </source>
</evidence>
<evidence type="ECO:0000313" key="2">
    <source>
        <dbReference type="Proteomes" id="UP001055072"/>
    </source>
</evidence>
<sequence>MAPVKNGRLLFNEYPEGYPIPGKTTVYDESETIDLENVPLDGGFLLKVLNVSVDPYLRGKMRVDSAYSDHFLPGKPVYNLGVGVVLRSELSGVKPGDHIYGYLPFQQYVVKPSLDDYQILQNEHNLPWSAFVGVAGMPGETAYYSWKEYSSAKKGEVAFVSTAAGSVGSFIVQLAKADGLKVIASAGSDEKVAFAKSIGADVAFNYKTTDTNEVLAKEGPIDVYYDNVGGSSLDAALAHASQGARFIECGMISGYNADPPPVKNLMSIIYKEIKIFGFLITSLRPKYVDEFYREVPKLVANGTIKYLEDRTQGLQYAGHALEAVQRGTNKAKSVIIVNEE</sequence>
<keyword evidence="2" id="KW-1185">Reference proteome</keyword>
<gene>
    <name evidence="1" type="ORF">BDY19DRAFT_951218</name>
</gene>
<comment type="caution">
    <text evidence="1">The sequence shown here is derived from an EMBL/GenBank/DDBJ whole genome shotgun (WGS) entry which is preliminary data.</text>
</comment>
<dbReference type="EMBL" id="MU274915">
    <property type="protein sequence ID" value="KAI0087955.1"/>
    <property type="molecule type" value="Genomic_DNA"/>
</dbReference>
<organism evidence="1 2">
    <name type="scientific">Irpex rosettiformis</name>
    <dbReference type="NCBI Taxonomy" id="378272"/>
    <lineage>
        <taxon>Eukaryota</taxon>
        <taxon>Fungi</taxon>
        <taxon>Dikarya</taxon>
        <taxon>Basidiomycota</taxon>
        <taxon>Agaricomycotina</taxon>
        <taxon>Agaricomycetes</taxon>
        <taxon>Polyporales</taxon>
        <taxon>Irpicaceae</taxon>
        <taxon>Irpex</taxon>
    </lineage>
</organism>
<accession>A0ACB8U1T2</accession>
<reference evidence="1" key="1">
    <citation type="journal article" date="2021" name="Environ. Microbiol.">
        <title>Gene family expansions and transcriptome signatures uncover fungal adaptations to wood decay.</title>
        <authorList>
            <person name="Hage H."/>
            <person name="Miyauchi S."/>
            <person name="Viragh M."/>
            <person name="Drula E."/>
            <person name="Min B."/>
            <person name="Chaduli D."/>
            <person name="Navarro D."/>
            <person name="Favel A."/>
            <person name="Norest M."/>
            <person name="Lesage-Meessen L."/>
            <person name="Balint B."/>
            <person name="Merenyi Z."/>
            <person name="de Eugenio L."/>
            <person name="Morin E."/>
            <person name="Martinez A.T."/>
            <person name="Baldrian P."/>
            <person name="Stursova M."/>
            <person name="Martinez M.J."/>
            <person name="Novotny C."/>
            <person name="Magnuson J.K."/>
            <person name="Spatafora J.W."/>
            <person name="Maurice S."/>
            <person name="Pangilinan J."/>
            <person name="Andreopoulos W."/>
            <person name="LaButti K."/>
            <person name="Hundley H."/>
            <person name="Na H."/>
            <person name="Kuo A."/>
            <person name="Barry K."/>
            <person name="Lipzen A."/>
            <person name="Henrissat B."/>
            <person name="Riley R."/>
            <person name="Ahrendt S."/>
            <person name="Nagy L.G."/>
            <person name="Grigoriev I.V."/>
            <person name="Martin F."/>
            <person name="Rosso M.N."/>
        </authorList>
    </citation>
    <scope>NUCLEOTIDE SEQUENCE</scope>
    <source>
        <strain evidence="1">CBS 384.51</strain>
    </source>
</reference>
<protein>
    <submittedName>
        <fullName evidence="1">Alcohol dehydrogenase</fullName>
    </submittedName>
</protein>
<proteinExistence type="predicted"/>